<gene>
    <name evidence="1" type="ORF">AVEN_126501_1</name>
</gene>
<dbReference type="AlphaFoldDB" id="A0A4Y2MYP3"/>
<organism evidence="1 2">
    <name type="scientific">Araneus ventricosus</name>
    <name type="common">Orbweaver spider</name>
    <name type="synonym">Epeira ventricosa</name>
    <dbReference type="NCBI Taxonomy" id="182803"/>
    <lineage>
        <taxon>Eukaryota</taxon>
        <taxon>Metazoa</taxon>
        <taxon>Ecdysozoa</taxon>
        <taxon>Arthropoda</taxon>
        <taxon>Chelicerata</taxon>
        <taxon>Arachnida</taxon>
        <taxon>Araneae</taxon>
        <taxon>Araneomorphae</taxon>
        <taxon>Entelegynae</taxon>
        <taxon>Araneoidea</taxon>
        <taxon>Araneidae</taxon>
        <taxon>Araneus</taxon>
    </lineage>
</organism>
<reference evidence="1 2" key="1">
    <citation type="journal article" date="2019" name="Sci. Rep.">
        <title>Orb-weaving spider Araneus ventricosus genome elucidates the spidroin gene catalogue.</title>
        <authorList>
            <person name="Kono N."/>
            <person name="Nakamura H."/>
            <person name="Ohtoshi R."/>
            <person name="Moran D.A.P."/>
            <person name="Shinohara A."/>
            <person name="Yoshida Y."/>
            <person name="Fujiwara M."/>
            <person name="Mori M."/>
            <person name="Tomita M."/>
            <person name="Arakawa K."/>
        </authorList>
    </citation>
    <scope>NUCLEOTIDE SEQUENCE [LARGE SCALE GENOMIC DNA]</scope>
</reference>
<proteinExistence type="predicted"/>
<sequence>MIPCDVTACRRDYKKTVLRLQSKSVIDFERVHRLGSPLKCERLYNISLEFYPLSELVSCYMPSGVESAVITNELLSFCVDNLCKCCFSCYLRFVFSGNKVSLSVTCLLDCFHRTHTGRFL</sequence>
<keyword evidence="2" id="KW-1185">Reference proteome</keyword>
<evidence type="ECO:0000313" key="2">
    <source>
        <dbReference type="Proteomes" id="UP000499080"/>
    </source>
</evidence>
<dbReference type="Proteomes" id="UP000499080">
    <property type="component" value="Unassembled WGS sequence"/>
</dbReference>
<protein>
    <submittedName>
        <fullName evidence="1">Uncharacterized protein</fullName>
    </submittedName>
</protein>
<name>A0A4Y2MYP3_ARAVE</name>
<comment type="caution">
    <text evidence="1">The sequence shown here is derived from an EMBL/GenBank/DDBJ whole genome shotgun (WGS) entry which is preliminary data.</text>
</comment>
<accession>A0A4Y2MYP3</accession>
<dbReference type="EMBL" id="BGPR01007976">
    <property type="protein sequence ID" value="GBN30756.1"/>
    <property type="molecule type" value="Genomic_DNA"/>
</dbReference>
<evidence type="ECO:0000313" key="1">
    <source>
        <dbReference type="EMBL" id="GBN30756.1"/>
    </source>
</evidence>